<accession>A0A9N8GZ85</accession>
<evidence type="ECO:0000256" key="1">
    <source>
        <dbReference type="SAM" id="MobiDB-lite"/>
    </source>
</evidence>
<proteinExistence type="predicted"/>
<evidence type="ECO:0000313" key="2">
    <source>
        <dbReference type="EMBL" id="CAB9496028.1"/>
    </source>
</evidence>
<feature type="compositionally biased region" description="Polar residues" evidence="1">
    <location>
        <begin position="11"/>
        <end position="35"/>
    </location>
</feature>
<comment type="caution">
    <text evidence="2">The sequence shown here is derived from an EMBL/GenBank/DDBJ whole genome shotgun (WGS) entry which is preliminary data.</text>
</comment>
<reference evidence="2" key="1">
    <citation type="submission" date="2020-06" db="EMBL/GenBank/DDBJ databases">
        <authorList>
            <consortium name="Plant Systems Biology data submission"/>
        </authorList>
    </citation>
    <scope>NUCLEOTIDE SEQUENCE</scope>
    <source>
        <strain evidence="2">D6</strain>
    </source>
</reference>
<feature type="region of interest" description="Disordered" evidence="1">
    <location>
        <begin position="185"/>
        <end position="228"/>
    </location>
</feature>
<dbReference type="EMBL" id="CAICTM010000001">
    <property type="protein sequence ID" value="CAB9496028.1"/>
    <property type="molecule type" value="Genomic_DNA"/>
</dbReference>
<dbReference type="Proteomes" id="UP001153069">
    <property type="component" value="Unassembled WGS sequence"/>
</dbReference>
<feature type="compositionally biased region" description="Low complexity" evidence="1">
    <location>
        <begin position="203"/>
        <end position="214"/>
    </location>
</feature>
<feature type="compositionally biased region" description="Basic and acidic residues" evidence="1">
    <location>
        <begin position="72"/>
        <end position="82"/>
    </location>
</feature>
<keyword evidence="3" id="KW-1185">Reference proteome</keyword>
<sequence length="228" mass="24921">MIPEYIFLPDNATSHDASDETPSSSGSTHNDTTAPSEAERWNPTEVTTPHAAKDVSPKAPSRPCQDASCPKLPERRGSFRTDDDGDTMPPKMPRRVDSVASFSKWNNSSNTMNLSSHHMSFCSNHDSHNLSHSNNNMSVQQMSDPGSPYRLQSLPSANLAIISDLGPLRVSSNAMPRSIDILSDSSRTYHSSSKDKSLVRGGSPTKSSPTPSITQLTRSPTRDLYLHR</sequence>
<protein>
    <submittedName>
        <fullName evidence="2">Uncharacterized protein</fullName>
    </submittedName>
</protein>
<feature type="region of interest" description="Disordered" evidence="1">
    <location>
        <begin position="1"/>
        <end position="94"/>
    </location>
</feature>
<evidence type="ECO:0000313" key="3">
    <source>
        <dbReference type="Proteomes" id="UP001153069"/>
    </source>
</evidence>
<dbReference type="AlphaFoldDB" id="A0A9N8GZ85"/>
<organism evidence="2 3">
    <name type="scientific">Seminavis robusta</name>
    <dbReference type="NCBI Taxonomy" id="568900"/>
    <lineage>
        <taxon>Eukaryota</taxon>
        <taxon>Sar</taxon>
        <taxon>Stramenopiles</taxon>
        <taxon>Ochrophyta</taxon>
        <taxon>Bacillariophyta</taxon>
        <taxon>Bacillariophyceae</taxon>
        <taxon>Bacillariophycidae</taxon>
        <taxon>Naviculales</taxon>
        <taxon>Naviculaceae</taxon>
        <taxon>Seminavis</taxon>
    </lineage>
</organism>
<name>A0A9N8GZ85_9STRA</name>
<gene>
    <name evidence="2" type="ORF">SEMRO_1_G000070.1</name>
</gene>